<comment type="caution">
    <text evidence="3">The sequence shown here is derived from an EMBL/GenBank/DDBJ whole genome shotgun (WGS) entry which is preliminary data.</text>
</comment>
<dbReference type="Proteomes" id="UP000007264">
    <property type="component" value="Unassembled WGS sequence"/>
</dbReference>
<gene>
    <name evidence="3" type="ORF">COCSUDRAFT_39489</name>
</gene>
<dbReference type="Pfam" id="PF00160">
    <property type="entry name" value="Pro_isomerase"/>
    <property type="match status" value="1"/>
</dbReference>
<dbReference type="PROSITE" id="PS50072">
    <property type="entry name" value="CSA_PPIASE_2"/>
    <property type="match status" value="1"/>
</dbReference>
<dbReference type="eggNOG" id="KOG0884">
    <property type="taxonomic scope" value="Eukaryota"/>
</dbReference>
<evidence type="ECO:0000313" key="4">
    <source>
        <dbReference type="Proteomes" id="UP000007264"/>
    </source>
</evidence>
<dbReference type="STRING" id="574566.I0Z6W0"/>
<dbReference type="InterPro" id="IPR002130">
    <property type="entry name" value="Cyclophilin-type_PPIase_dom"/>
</dbReference>
<comment type="similarity">
    <text evidence="1">Belongs to the cyclophilin-type PPIase family.</text>
</comment>
<dbReference type="AlphaFoldDB" id="I0Z6W0"/>
<dbReference type="GeneID" id="17044389"/>
<reference evidence="3 4" key="1">
    <citation type="journal article" date="2012" name="Genome Biol.">
        <title>The genome of the polar eukaryotic microalga coccomyxa subellipsoidea reveals traits of cold adaptation.</title>
        <authorList>
            <person name="Blanc G."/>
            <person name="Agarkova I."/>
            <person name="Grimwood J."/>
            <person name="Kuo A."/>
            <person name="Brueggeman A."/>
            <person name="Dunigan D."/>
            <person name="Gurnon J."/>
            <person name="Ladunga I."/>
            <person name="Lindquist E."/>
            <person name="Lucas S."/>
            <person name="Pangilinan J."/>
            <person name="Proschold T."/>
            <person name="Salamov A."/>
            <person name="Schmutz J."/>
            <person name="Weeks D."/>
            <person name="Yamada T."/>
            <person name="Claverie J.M."/>
            <person name="Grigoriev I."/>
            <person name="Van Etten J."/>
            <person name="Lomsadze A."/>
            <person name="Borodovsky M."/>
        </authorList>
    </citation>
    <scope>NUCLEOTIDE SEQUENCE [LARGE SCALE GENOMIC DNA]</scope>
    <source>
        <strain evidence="3 4">C-169</strain>
    </source>
</reference>
<dbReference type="InterPro" id="IPR044233">
    <property type="entry name" value="CYP23-like"/>
</dbReference>
<dbReference type="KEGG" id="csl:COCSUDRAFT_39489"/>
<accession>I0Z6W0</accession>
<comment type="catalytic activity">
    <reaction evidence="1">
        <text>[protein]-peptidylproline (omega=180) = [protein]-peptidylproline (omega=0)</text>
        <dbReference type="Rhea" id="RHEA:16237"/>
        <dbReference type="Rhea" id="RHEA-COMP:10747"/>
        <dbReference type="Rhea" id="RHEA-COMP:10748"/>
        <dbReference type="ChEBI" id="CHEBI:83833"/>
        <dbReference type="ChEBI" id="CHEBI:83834"/>
        <dbReference type="EC" id="5.2.1.8"/>
    </reaction>
</comment>
<evidence type="ECO:0000256" key="1">
    <source>
        <dbReference type="RuleBase" id="RU363019"/>
    </source>
</evidence>
<feature type="signal peptide" evidence="1">
    <location>
        <begin position="1"/>
        <end position="26"/>
    </location>
</feature>
<comment type="function">
    <text evidence="1">PPIases accelerate the folding of proteins. It catalyzes the cis-trans isomerization of proline imidic peptide bonds in oligopeptides.</text>
</comment>
<sequence length="230" mass="25879">MSSFRLPLLHLKHWVVFAALCCPALAASRLSDERIVFQTTFGNIEMAVYPEVAPITARHILKLAKLGAYNSVHFFRVDKGFVAQTADVVYGRLEGAPLDARQMEDGDKFVPLEVLPEVKHDRRGILSMGRHSDPDSGKSSFSILLGPAPHLDMQYTIFGEVTKGFETLSKFEEVETKKDGIFVMPKERITIHSSYVYCDKCEKETAFHTHRIESLSKELQTCRAARLPGH</sequence>
<keyword evidence="1" id="KW-0413">Isomerase</keyword>
<feature type="chain" id="PRO_5006525655" description="Peptidyl-prolyl cis-trans isomerase" evidence="1">
    <location>
        <begin position="27"/>
        <end position="230"/>
    </location>
</feature>
<dbReference type="GO" id="GO:0003755">
    <property type="term" value="F:peptidyl-prolyl cis-trans isomerase activity"/>
    <property type="evidence" value="ECO:0007669"/>
    <property type="project" value="UniProtKB-UniRule"/>
</dbReference>
<protein>
    <recommendedName>
        <fullName evidence="1">Peptidyl-prolyl cis-trans isomerase</fullName>
        <shortName evidence="1">PPIase</shortName>
        <ecNumber evidence="1">5.2.1.8</ecNumber>
    </recommendedName>
</protein>
<keyword evidence="1" id="KW-0697">Rotamase</keyword>
<dbReference type="PRINTS" id="PR00153">
    <property type="entry name" value="CSAPPISMRASE"/>
</dbReference>
<dbReference type="EMBL" id="AGSI01000002">
    <property type="protein sequence ID" value="EIE26379.1"/>
    <property type="molecule type" value="Genomic_DNA"/>
</dbReference>
<dbReference type="InterPro" id="IPR029000">
    <property type="entry name" value="Cyclophilin-like_dom_sf"/>
</dbReference>
<keyword evidence="1" id="KW-0732">Signal</keyword>
<dbReference type="SUPFAM" id="SSF50891">
    <property type="entry name" value="Cyclophilin-like"/>
    <property type="match status" value="1"/>
</dbReference>
<dbReference type="Gene3D" id="2.40.100.10">
    <property type="entry name" value="Cyclophilin-like"/>
    <property type="match status" value="1"/>
</dbReference>
<organism evidence="3 4">
    <name type="scientific">Coccomyxa subellipsoidea (strain C-169)</name>
    <name type="common">Green microalga</name>
    <dbReference type="NCBI Taxonomy" id="574566"/>
    <lineage>
        <taxon>Eukaryota</taxon>
        <taxon>Viridiplantae</taxon>
        <taxon>Chlorophyta</taxon>
        <taxon>core chlorophytes</taxon>
        <taxon>Trebouxiophyceae</taxon>
        <taxon>Trebouxiophyceae incertae sedis</taxon>
        <taxon>Coccomyxaceae</taxon>
        <taxon>Coccomyxa</taxon>
        <taxon>Coccomyxa subellipsoidea</taxon>
    </lineage>
</organism>
<evidence type="ECO:0000259" key="2">
    <source>
        <dbReference type="PROSITE" id="PS50072"/>
    </source>
</evidence>
<dbReference type="PANTHER" id="PTHR47511:SF1">
    <property type="entry name" value="PEPTIDYL-PROLYL CIS-TRANS ISOMERASE CYP23"/>
    <property type="match status" value="1"/>
</dbReference>
<dbReference type="OrthoDB" id="408413at2759"/>
<feature type="domain" description="PPIase cyclophilin-type" evidence="2">
    <location>
        <begin position="42"/>
        <end position="196"/>
    </location>
</feature>
<proteinExistence type="inferred from homology"/>
<dbReference type="PANTHER" id="PTHR47511">
    <property type="entry name" value="PEPTIDYL-PROLYL CIS-TRANS ISOMERASE CYP23"/>
    <property type="match status" value="1"/>
</dbReference>
<dbReference type="EC" id="5.2.1.8" evidence="1"/>
<evidence type="ECO:0000313" key="3">
    <source>
        <dbReference type="EMBL" id="EIE26379.1"/>
    </source>
</evidence>
<keyword evidence="4" id="KW-1185">Reference proteome</keyword>
<name>I0Z6W0_COCSC</name>
<dbReference type="RefSeq" id="XP_005650923.1">
    <property type="nucleotide sequence ID" value="XM_005650866.1"/>
</dbReference>